<dbReference type="GO" id="GO:0005886">
    <property type="term" value="C:plasma membrane"/>
    <property type="evidence" value="ECO:0007669"/>
    <property type="project" value="TreeGrafter"/>
</dbReference>
<dbReference type="GO" id="GO:0008289">
    <property type="term" value="F:lipid binding"/>
    <property type="evidence" value="ECO:0007669"/>
    <property type="project" value="TreeGrafter"/>
</dbReference>
<dbReference type="Pfam" id="PF13805">
    <property type="entry name" value="Pil1"/>
    <property type="match status" value="1"/>
</dbReference>
<sequence>MSPLTPPSTTHSKRAIIGNVFNQLTEITNINNLRQLQATYDPRQAPETLKLQLLIKAHKSLLLHSETLARDSHLVSKQLYLWACDEPDQALKDIGDRLAYMNYQVGDLQQQYSKTLEKSRTDLKEIRNLERDRDKSLQAQLHKLLQDPRPKPDTSEKISSMTAEHAVVIQKIQETEALIPAHKRRLIKSSYRLQFQALREMGDKLMIISQFGDLLLDELQDDPHLQYAAQHRTAQIKGAASQLLTDYKGPVFSRPNGDLANFHLDSPSQIAGGSSSLHRTDTRLFGETHPHVLADLPNDSTSTSSIHSTRPSTSITGIASINHHSASFPASQPPKLPNRPSATFTKQSSSQAGGSSEKQPNLSPAAALENNQPTVAEVGAHVPMTTNGPAQGTLQPHPQHHHGQHHPQDSEELPAYSPVPPPEKS</sequence>
<dbReference type="GO" id="GO:0036286">
    <property type="term" value="C:eisosome filament"/>
    <property type="evidence" value="ECO:0007669"/>
    <property type="project" value="TreeGrafter"/>
</dbReference>
<keyword evidence="3" id="KW-1185">Reference proteome</keyword>
<feature type="compositionally biased region" description="Polar residues" evidence="1">
    <location>
        <begin position="298"/>
        <end position="330"/>
    </location>
</feature>
<comment type="caution">
    <text evidence="2">The sequence shown here is derived from an EMBL/GenBank/DDBJ whole genome shotgun (WGS) entry which is preliminary data.</text>
</comment>
<evidence type="ECO:0000313" key="2">
    <source>
        <dbReference type="EMBL" id="KNZ49965.1"/>
    </source>
</evidence>
<dbReference type="AlphaFoldDB" id="A0A0L6UQ50"/>
<dbReference type="Gene3D" id="1.20.1270.60">
    <property type="entry name" value="Arfaptin homology (AH) domain/BAR domain"/>
    <property type="match status" value="1"/>
</dbReference>
<dbReference type="PANTHER" id="PTHR31962:SF1">
    <property type="entry name" value="SPHINGOLIPID LONG CHAIN BASE-RESPONSIVE PROTEIN PIL1"/>
    <property type="match status" value="1"/>
</dbReference>
<dbReference type="GO" id="GO:0006897">
    <property type="term" value="P:endocytosis"/>
    <property type="evidence" value="ECO:0007669"/>
    <property type="project" value="TreeGrafter"/>
</dbReference>
<dbReference type="PANTHER" id="PTHR31962">
    <property type="entry name" value="SPHINGOLIPID LONG CHAIN BASE-RESPONSIVE PROTEIN PIL1"/>
    <property type="match status" value="1"/>
</dbReference>
<feature type="region of interest" description="Disordered" evidence="1">
    <location>
        <begin position="292"/>
        <end position="425"/>
    </location>
</feature>
<dbReference type="GO" id="GO:0070941">
    <property type="term" value="P:eisosome assembly"/>
    <property type="evidence" value="ECO:0007669"/>
    <property type="project" value="TreeGrafter"/>
</dbReference>
<dbReference type="Proteomes" id="UP000037035">
    <property type="component" value="Unassembled WGS sequence"/>
</dbReference>
<accession>A0A0L6UQ50</accession>
<name>A0A0L6UQ50_9BASI</name>
<evidence type="ECO:0008006" key="4">
    <source>
        <dbReference type="Google" id="ProtNLM"/>
    </source>
</evidence>
<protein>
    <recommendedName>
        <fullName evidence="4">Eisosome component PIL1-domain-containing protein</fullName>
    </recommendedName>
</protein>
<gene>
    <name evidence="2" type="ORF">VP01_466g8</name>
</gene>
<reference evidence="2 3" key="1">
    <citation type="submission" date="2015-08" db="EMBL/GenBank/DDBJ databases">
        <title>Next Generation Sequencing and Analysis of the Genome of Puccinia sorghi L Schw, the Causal Agent of Maize Common Rust.</title>
        <authorList>
            <person name="Rochi L."/>
            <person name="Burguener G."/>
            <person name="Darino M."/>
            <person name="Turjanski A."/>
            <person name="Kreff E."/>
            <person name="Dieguez M.J."/>
            <person name="Sacco F."/>
        </authorList>
    </citation>
    <scope>NUCLEOTIDE SEQUENCE [LARGE SCALE GENOMIC DNA]</scope>
    <source>
        <strain evidence="2 3">RO10H11247</strain>
    </source>
</reference>
<dbReference type="InterPro" id="IPR027267">
    <property type="entry name" value="AH/BAR_dom_sf"/>
</dbReference>
<organism evidence="2 3">
    <name type="scientific">Puccinia sorghi</name>
    <dbReference type="NCBI Taxonomy" id="27349"/>
    <lineage>
        <taxon>Eukaryota</taxon>
        <taxon>Fungi</taxon>
        <taxon>Dikarya</taxon>
        <taxon>Basidiomycota</taxon>
        <taxon>Pucciniomycotina</taxon>
        <taxon>Pucciniomycetes</taxon>
        <taxon>Pucciniales</taxon>
        <taxon>Pucciniaceae</taxon>
        <taxon>Puccinia</taxon>
    </lineage>
</organism>
<dbReference type="InterPro" id="IPR028245">
    <property type="entry name" value="PIL1/LSP1"/>
</dbReference>
<feature type="compositionally biased region" description="Polar residues" evidence="1">
    <location>
        <begin position="384"/>
        <end position="394"/>
    </location>
</feature>
<dbReference type="EMBL" id="LAVV01009801">
    <property type="protein sequence ID" value="KNZ49965.1"/>
    <property type="molecule type" value="Genomic_DNA"/>
</dbReference>
<feature type="compositionally biased region" description="Polar residues" evidence="1">
    <location>
        <begin position="340"/>
        <end position="362"/>
    </location>
</feature>
<dbReference type="STRING" id="27349.A0A0L6UQ50"/>
<dbReference type="VEuPathDB" id="FungiDB:VP01_466g8"/>
<evidence type="ECO:0000256" key="1">
    <source>
        <dbReference type="SAM" id="MobiDB-lite"/>
    </source>
</evidence>
<proteinExistence type="predicted"/>
<evidence type="ECO:0000313" key="3">
    <source>
        <dbReference type="Proteomes" id="UP000037035"/>
    </source>
</evidence>
<dbReference type="OrthoDB" id="5599269at2759"/>